<dbReference type="Pfam" id="PF09721">
    <property type="entry name" value="Exosortase_EpsH"/>
    <property type="match status" value="1"/>
</dbReference>
<evidence type="ECO:0000256" key="3">
    <source>
        <dbReference type="ARBA" id="ARBA00022670"/>
    </source>
</evidence>
<dbReference type="InterPro" id="IPR026392">
    <property type="entry name" value="Exo/Archaeosortase_dom"/>
</dbReference>
<dbReference type="NCBIfam" id="TIGR04124">
    <property type="entry name" value="archaeo_artE"/>
    <property type="match status" value="1"/>
</dbReference>
<dbReference type="EMBL" id="BFAX01000003">
    <property type="protein sequence ID" value="GBF36304.1"/>
    <property type="molecule type" value="Genomic_DNA"/>
</dbReference>
<organism evidence="9 10">
    <name type="scientific">Methanofervidicoccus abyssi</name>
    <dbReference type="NCBI Taxonomy" id="2082189"/>
    <lineage>
        <taxon>Archaea</taxon>
        <taxon>Methanobacteriati</taxon>
        <taxon>Methanobacteriota</taxon>
        <taxon>Methanomada group</taxon>
        <taxon>Methanococci</taxon>
        <taxon>Methanococcales</taxon>
        <taxon>Methanofervidicoccus</taxon>
    </lineage>
</organism>
<evidence type="ECO:0000256" key="5">
    <source>
        <dbReference type="ARBA" id="ARBA00022801"/>
    </source>
</evidence>
<dbReference type="GO" id="GO:0006508">
    <property type="term" value="P:proteolysis"/>
    <property type="evidence" value="ECO:0007669"/>
    <property type="project" value="UniProtKB-KW"/>
</dbReference>
<protein>
    <submittedName>
        <fullName evidence="9">Uncharacterized protein</fullName>
    </submittedName>
</protein>
<evidence type="ECO:0000313" key="9">
    <source>
        <dbReference type="EMBL" id="GBF36304.1"/>
    </source>
</evidence>
<comment type="subcellular location">
    <subcellularLocation>
        <location evidence="1">Cell membrane</location>
        <topology evidence="1">Multi-pass membrane protein</topology>
    </subcellularLocation>
</comment>
<feature type="transmembrane region" description="Helical" evidence="8">
    <location>
        <begin position="115"/>
        <end position="135"/>
    </location>
</feature>
<dbReference type="Proteomes" id="UP000290527">
    <property type="component" value="Unassembled WGS sequence"/>
</dbReference>
<feature type="transmembrane region" description="Helical" evidence="8">
    <location>
        <begin position="49"/>
        <end position="69"/>
    </location>
</feature>
<keyword evidence="6 8" id="KW-1133">Transmembrane helix</keyword>
<gene>
    <name evidence="9" type="ORF">MHHB_P0534</name>
</gene>
<evidence type="ECO:0000256" key="4">
    <source>
        <dbReference type="ARBA" id="ARBA00022692"/>
    </source>
</evidence>
<comment type="caution">
    <text evidence="9">The sequence shown here is derived from an EMBL/GenBank/DDBJ whole genome shotgun (WGS) entry which is preliminary data.</text>
</comment>
<proteinExistence type="predicted"/>
<dbReference type="GO" id="GO:0008233">
    <property type="term" value="F:peptidase activity"/>
    <property type="evidence" value="ECO:0007669"/>
    <property type="project" value="UniProtKB-KW"/>
</dbReference>
<keyword evidence="7 8" id="KW-0472">Membrane</keyword>
<keyword evidence="4 8" id="KW-0812">Transmembrane</keyword>
<keyword evidence="10" id="KW-1185">Reference proteome</keyword>
<evidence type="ECO:0000313" key="10">
    <source>
        <dbReference type="Proteomes" id="UP000290527"/>
    </source>
</evidence>
<evidence type="ECO:0000256" key="8">
    <source>
        <dbReference type="SAM" id="Phobius"/>
    </source>
</evidence>
<evidence type="ECO:0000256" key="2">
    <source>
        <dbReference type="ARBA" id="ARBA00022475"/>
    </source>
</evidence>
<reference evidence="9 10" key="1">
    <citation type="journal article" date="2019" name="Int. J. Syst. Evol. Microbiol.">
        <title>Methanofervidicoccus abyssi gen. nov., sp. nov., a hydrogenotrophic methanogen, isolated from a hydrothermal vent chimney in the Mid-Cayman Spreading Center, the Caribbean Sea.</title>
        <authorList>
            <person name="Sakai S."/>
            <person name="Takaki Y."/>
            <person name="Miyazaki M."/>
            <person name="Ogawara M."/>
            <person name="Yanagawa K."/>
            <person name="Miyazaki J."/>
            <person name="Takai K."/>
        </authorList>
    </citation>
    <scope>NUCLEOTIDE SEQUENCE [LARGE SCALE GENOMIC DNA]</scope>
    <source>
        <strain evidence="9 10">HHB</strain>
    </source>
</reference>
<evidence type="ECO:0000256" key="7">
    <source>
        <dbReference type="ARBA" id="ARBA00023136"/>
    </source>
</evidence>
<dbReference type="AlphaFoldDB" id="A0A401HPV8"/>
<keyword evidence="2" id="KW-1003">Cell membrane</keyword>
<evidence type="ECO:0000256" key="1">
    <source>
        <dbReference type="ARBA" id="ARBA00004651"/>
    </source>
</evidence>
<sequence>MIVIYSILKPFENHLVYNVAYQSYLLLKIFTDTSYSGNHIYLNRFDIEIVAPCTGIIFISLYLALLLSLSKNIKEVIAGVPLLVIIYLGNILRIFLTGFFGEIFSEKVQWVHEVVGYLILPIFSVIATLMYLKILSRMRSK</sequence>
<dbReference type="GO" id="GO:0005886">
    <property type="term" value="C:plasma membrane"/>
    <property type="evidence" value="ECO:0007669"/>
    <property type="project" value="UniProtKB-SubCell"/>
</dbReference>
<feature type="transmembrane region" description="Helical" evidence="8">
    <location>
        <begin position="76"/>
        <end position="95"/>
    </location>
</feature>
<name>A0A401HPV8_9EURY</name>
<keyword evidence="3" id="KW-0645">Protease</keyword>
<dbReference type="InterPro" id="IPR026485">
    <property type="entry name" value="Archaeo_ArtE"/>
</dbReference>
<dbReference type="InterPro" id="IPR019127">
    <property type="entry name" value="Exosortase"/>
</dbReference>
<keyword evidence="5" id="KW-0378">Hydrolase</keyword>
<evidence type="ECO:0000256" key="6">
    <source>
        <dbReference type="ARBA" id="ARBA00022989"/>
    </source>
</evidence>
<dbReference type="OrthoDB" id="380610at2157"/>
<accession>A0A401HPV8</accession>
<dbReference type="NCBIfam" id="TIGR04178">
    <property type="entry name" value="exo_archaeo"/>
    <property type="match status" value="1"/>
</dbReference>